<evidence type="ECO:0000313" key="1">
    <source>
        <dbReference type="EMBL" id="QMS89022.1"/>
    </source>
</evidence>
<sequence>MNANAVIPLEGGWIRASTSLESDYPLAMPGESVTYFPEIKFFGTWGNRFGFSITSGDSGTWFFQSLKPGNYQFRFIYNSPNEKVTIYGSVSRDMSLIEGIWTGEVLTPFVELHLAQL</sequence>
<gene>
    <name evidence="1" type="ORF">HUN01_15955</name>
</gene>
<proteinExistence type="predicted"/>
<dbReference type="RefSeq" id="WP_181932094.1">
    <property type="nucleotide sequence ID" value="NZ_CP054698.1"/>
</dbReference>
<protein>
    <submittedName>
        <fullName evidence="1">Uncharacterized protein</fullName>
    </submittedName>
</protein>
<reference evidence="2" key="1">
    <citation type="submission" date="2020-06" db="EMBL/GenBank/DDBJ databases">
        <title>Nostoc edaphicum CCNP1411 genome.</title>
        <authorList>
            <person name="Fidor A."/>
            <person name="Grabski M."/>
            <person name="Gawor J."/>
            <person name="Gromadka R."/>
            <person name="Wegrzyn G."/>
            <person name="Mazur-Marzec H."/>
        </authorList>
    </citation>
    <scope>NUCLEOTIDE SEQUENCE [LARGE SCALE GENOMIC DNA]</scope>
    <source>
        <strain evidence="2">CCNP1411</strain>
    </source>
</reference>
<dbReference type="KEGG" id="ned:HUN01_15955"/>
<name>A0A7D7QGA4_9NOSO</name>
<dbReference type="Proteomes" id="UP000514713">
    <property type="component" value="Chromosome"/>
</dbReference>
<evidence type="ECO:0000313" key="2">
    <source>
        <dbReference type="Proteomes" id="UP000514713"/>
    </source>
</evidence>
<keyword evidence="2" id="KW-1185">Reference proteome</keyword>
<dbReference type="AlphaFoldDB" id="A0A7D7QGA4"/>
<accession>A0A7D7QGA4</accession>
<organism evidence="1 2">
    <name type="scientific">Nostoc edaphicum CCNP1411</name>
    <dbReference type="NCBI Taxonomy" id="1472755"/>
    <lineage>
        <taxon>Bacteria</taxon>
        <taxon>Bacillati</taxon>
        <taxon>Cyanobacteriota</taxon>
        <taxon>Cyanophyceae</taxon>
        <taxon>Nostocales</taxon>
        <taxon>Nostocaceae</taxon>
        <taxon>Nostoc</taxon>
    </lineage>
</organism>
<dbReference type="EMBL" id="CP054698">
    <property type="protein sequence ID" value="QMS89022.1"/>
    <property type="molecule type" value="Genomic_DNA"/>
</dbReference>
<dbReference type="SUPFAM" id="SSF117074">
    <property type="entry name" value="Hypothetical protein PA1324"/>
    <property type="match status" value="1"/>
</dbReference>